<dbReference type="SMART" id="SM00342">
    <property type="entry name" value="HTH_ARAC"/>
    <property type="match status" value="1"/>
</dbReference>
<dbReference type="PROSITE" id="PS01124">
    <property type="entry name" value="HTH_ARAC_FAMILY_2"/>
    <property type="match status" value="1"/>
</dbReference>
<sequence>MDWIYFCQNFYSATYVPISYYRWPQQFIWANPKPLRDMSNYSSALADKIKFTKNPDYFITDSYAYFGLININDSPSKMDFLIIGPLFSTPCSEEMIHDFLHEGNLSGEPADEMRQFLLNTPPVSFQQLLSLLSFLNLCINGNEIDIDKHFNLYKESEIKENISRLFSSEMYENRENERFHNTYEFEQMLTDCIEHGNVSKLQNILGMQYAETNFNSGILSSNALRNKRNLFISMVTLATRASIHGGLDIEEAYQLSDLYIQECEKTLFPNKIDQLYYPMLIDFTTRVSRRQLPIDGMSKDIFQCIQYISKHTNEPLRVNDVADYIGKSRSYITRKFQTELGFGISAFIMKCKLEEAKNLLSFTNKSLSEISNYLCFSSQAYFQNVFKKNYGITPLQYRENTR</sequence>
<dbReference type="PANTHER" id="PTHR43280">
    <property type="entry name" value="ARAC-FAMILY TRANSCRIPTIONAL REGULATOR"/>
    <property type="match status" value="1"/>
</dbReference>
<evidence type="ECO:0000313" key="6">
    <source>
        <dbReference type="Proteomes" id="UP000018227"/>
    </source>
</evidence>
<evidence type="ECO:0000313" key="5">
    <source>
        <dbReference type="EMBL" id="ESL03305.1"/>
    </source>
</evidence>
<keyword evidence="6" id="KW-1185">Reference proteome</keyword>
<reference evidence="5 6" key="1">
    <citation type="submission" date="2013-06" db="EMBL/GenBank/DDBJ databases">
        <authorList>
            <person name="Weinstock G."/>
            <person name="Sodergren E."/>
            <person name="Clifton S."/>
            <person name="Fulton L."/>
            <person name="Fulton B."/>
            <person name="Courtney L."/>
            <person name="Fronick C."/>
            <person name="Harrison M."/>
            <person name="Strong C."/>
            <person name="Farmer C."/>
            <person name="Delahaunty K."/>
            <person name="Markovic C."/>
            <person name="Hall O."/>
            <person name="Minx P."/>
            <person name="Tomlinson C."/>
            <person name="Mitreva M."/>
            <person name="Nelson J."/>
            <person name="Hou S."/>
            <person name="Wollam A."/>
            <person name="Pepin K.H."/>
            <person name="Johnson M."/>
            <person name="Bhonagiri V."/>
            <person name="Nash W.E."/>
            <person name="Warren W."/>
            <person name="Chinwalla A."/>
            <person name="Mardis E.R."/>
            <person name="Wilson R.K."/>
        </authorList>
    </citation>
    <scope>NUCLEOTIDE SEQUENCE [LARGE SCALE GENOMIC DNA]</scope>
    <source>
        <strain evidence="5 6">ATCC 51271</strain>
    </source>
</reference>
<accession>V2Z8P9</accession>
<dbReference type="HOGENOM" id="CLU_036605_6_0_9"/>
<feature type="domain" description="HTH araC/xylS-type" evidence="4">
    <location>
        <begin position="302"/>
        <end position="400"/>
    </location>
</feature>
<dbReference type="PANTHER" id="PTHR43280:SF34">
    <property type="entry name" value="ARAC-FAMILY TRANSCRIPTIONAL REGULATOR"/>
    <property type="match status" value="1"/>
</dbReference>
<organism evidence="5 6">
    <name type="scientific">Catonella morbi ATCC 51271</name>
    <dbReference type="NCBI Taxonomy" id="592026"/>
    <lineage>
        <taxon>Bacteria</taxon>
        <taxon>Bacillati</taxon>
        <taxon>Bacillota</taxon>
        <taxon>Clostridia</taxon>
        <taxon>Lachnospirales</taxon>
        <taxon>Lachnospiraceae</taxon>
        <taxon>Catonella</taxon>
    </lineage>
</organism>
<dbReference type="Proteomes" id="UP000018227">
    <property type="component" value="Unassembled WGS sequence"/>
</dbReference>
<dbReference type="EMBL" id="ACIL03000012">
    <property type="protein sequence ID" value="ESL03305.1"/>
    <property type="molecule type" value="Genomic_DNA"/>
</dbReference>
<evidence type="ECO:0000256" key="2">
    <source>
        <dbReference type="ARBA" id="ARBA00023125"/>
    </source>
</evidence>
<comment type="caution">
    <text evidence="5">The sequence shown here is derived from an EMBL/GenBank/DDBJ whole genome shotgun (WGS) entry which is preliminary data.</text>
</comment>
<proteinExistence type="predicted"/>
<evidence type="ECO:0000256" key="1">
    <source>
        <dbReference type="ARBA" id="ARBA00023015"/>
    </source>
</evidence>
<dbReference type="eggNOG" id="COG2207">
    <property type="taxonomic scope" value="Bacteria"/>
</dbReference>
<gene>
    <name evidence="5" type="ORF">GCWU0000282_001465</name>
</gene>
<dbReference type="Gene3D" id="1.10.10.60">
    <property type="entry name" value="Homeodomain-like"/>
    <property type="match status" value="1"/>
</dbReference>
<dbReference type="InterPro" id="IPR018060">
    <property type="entry name" value="HTH_AraC"/>
</dbReference>
<dbReference type="STRING" id="592026.GCWU0000282_001465"/>
<dbReference type="GO" id="GO:0003700">
    <property type="term" value="F:DNA-binding transcription factor activity"/>
    <property type="evidence" value="ECO:0007669"/>
    <property type="project" value="InterPro"/>
</dbReference>
<dbReference type="RefSeq" id="WP_023354344.1">
    <property type="nucleotide sequence ID" value="NZ_KI535367.1"/>
</dbReference>
<keyword evidence="1" id="KW-0805">Transcription regulation</keyword>
<dbReference type="OrthoDB" id="184994at2"/>
<name>V2Z8P9_9FIRM</name>
<evidence type="ECO:0000259" key="4">
    <source>
        <dbReference type="PROSITE" id="PS01124"/>
    </source>
</evidence>
<dbReference type="Pfam" id="PF12833">
    <property type="entry name" value="HTH_18"/>
    <property type="match status" value="1"/>
</dbReference>
<dbReference type="AlphaFoldDB" id="V2Z8P9"/>
<keyword evidence="2" id="KW-0238">DNA-binding</keyword>
<dbReference type="SUPFAM" id="SSF46689">
    <property type="entry name" value="Homeodomain-like"/>
    <property type="match status" value="2"/>
</dbReference>
<protein>
    <submittedName>
        <fullName evidence="5">Transcriptional regulator, AraC family</fullName>
    </submittedName>
</protein>
<evidence type="ECO:0000256" key="3">
    <source>
        <dbReference type="ARBA" id="ARBA00023163"/>
    </source>
</evidence>
<dbReference type="GO" id="GO:0043565">
    <property type="term" value="F:sequence-specific DNA binding"/>
    <property type="evidence" value="ECO:0007669"/>
    <property type="project" value="InterPro"/>
</dbReference>
<keyword evidence="3" id="KW-0804">Transcription</keyword>
<dbReference type="InterPro" id="IPR009057">
    <property type="entry name" value="Homeodomain-like_sf"/>
</dbReference>